<dbReference type="InterPro" id="IPR017972">
    <property type="entry name" value="Cyt_P450_CS"/>
</dbReference>
<evidence type="ECO:0000256" key="6">
    <source>
        <dbReference type="PIRSR" id="PIRSR602401-1"/>
    </source>
</evidence>
<dbReference type="PANTHER" id="PTHR24305">
    <property type="entry name" value="CYTOCHROME P450"/>
    <property type="match status" value="1"/>
</dbReference>
<keyword evidence="7" id="KW-0503">Monooxygenase</keyword>
<dbReference type="Proteomes" id="UP001163105">
    <property type="component" value="Unassembled WGS sequence"/>
</dbReference>
<dbReference type="AlphaFoldDB" id="A0AB34FHH5"/>
<comment type="caution">
    <text evidence="9">The sequence shown here is derived from an EMBL/GenBank/DDBJ whole genome shotgun (WGS) entry which is preliminary data.</text>
</comment>
<organism evidence="9 10">
    <name type="scientific">Purpureocillium lavendulum</name>
    <dbReference type="NCBI Taxonomy" id="1247861"/>
    <lineage>
        <taxon>Eukaryota</taxon>
        <taxon>Fungi</taxon>
        <taxon>Dikarya</taxon>
        <taxon>Ascomycota</taxon>
        <taxon>Pezizomycotina</taxon>
        <taxon>Sordariomycetes</taxon>
        <taxon>Hypocreomycetidae</taxon>
        <taxon>Hypocreales</taxon>
        <taxon>Ophiocordycipitaceae</taxon>
        <taxon>Purpureocillium</taxon>
    </lineage>
</organism>
<comment type="similarity">
    <text evidence="2 7">Belongs to the cytochrome P450 family.</text>
</comment>
<keyword evidence="8" id="KW-0472">Membrane</keyword>
<dbReference type="PROSITE" id="PS00086">
    <property type="entry name" value="CYTOCHROME_P450"/>
    <property type="match status" value="1"/>
</dbReference>
<evidence type="ECO:0000256" key="5">
    <source>
        <dbReference type="ARBA" id="ARBA00023004"/>
    </source>
</evidence>
<protein>
    <submittedName>
        <fullName evidence="9">Cytochrome P450</fullName>
    </submittedName>
</protein>
<evidence type="ECO:0000256" key="3">
    <source>
        <dbReference type="ARBA" id="ARBA00022617"/>
    </source>
</evidence>
<dbReference type="GO" id="GO:0020037">
    <property type="term" value="F:heme binding"/>
    <property type="evidence" value="ECO:0007669"/>
    <property type="project" value="InterPro"/>
</dbReference>
<gene>
    <name evidence="9" type="ORF">O9K51_08972</name>
</gene>
<evidence type="ECO:0000256" key="8">
    <source>
        <dbReference type="SAM" id="Phobius"/>
    </source>
</evidence>
<dbReference type="SUPFAM" id="SSF48264">
    <property type="entry name" value="Cytochrome P450"/>
    <property type="match status" value="1"/>
</dbReference>
<dbReference type="GO" id="GO:0005506">
    <property type="term" value="F:iron ion binding"/>
    <property type="evidence" value="ECO:0007669"/>
    <property type="project" value="InterPro"/>
</dbReference>
<keyword evidence="8" id="KW-0812">Transmembrane</keyword>
<accession>A0AB34FHH5</accession>
<dbReference type="InterPro" id="IPR001128">
    <property type="entry name" value="Cyt_P450"/>
</dbReference>
<keyword evidence="5 6" id="KW-0408">Iron</keyword>
<feature type="binding site" description="axial binding residue" evidence="6">
    <location>
        <position position="451"/>
    </location>
    <ligand>
        <name>heme</name>
        <dbReference type="ChEBI" id="CHEBI:30413"/>
    </ligand>
    <ligandPart>
        <name>Fe</name>
        <dbReference type="ChEBI" id="CHEBI:18248"/>
    </ligandPart>
</feature>
<dbReference type="CDD" id="cd11058">
    <property type="entry name" value="CYP60B-like"/>
    <property type="match status" value="1"/>
</dbReference>
<proteinExistence type="inferred from homology"/>
<name>A0AB34FHH5_9HYPO</name>
<keyword evidence="4 6" id="KW-0479">Metal-binding</keyword>
<dbReference type="InterPro" id="IPR036396">
    <property type="entry name" value="Cyt_P450_sf"/>
</dbReference>
<evidence type="ECO:0000256" key="2">
    <source>
        <dbReference type="ARBA" id="ARBA00010617"/>
    </source>
</evidence>
<evidence type="ECO:0000256" key="4">
    <source>
        <dbReference type="ARBA" id="ARBA00022723"/>
    </source>
</evidence>
<dbReference type="GO" id="GO:0016705">
    <property type="term" value="F:oxidoreductase activity, acting on paired donors, with incorporation or reduction of molecular oxygen"/>
    <property type="evidence" value="ECO:0007669"/>
    <property type="project" value="InterPro"/>
</dbReference>
<comment type="cofactor">
    <cofactor evidence="1 6">
        <name>heme</name>
        <dbReference type="ChEBI" id="CHEBI:30413"/>
    </cofactor>
</comment>
<dbReference type="InterPro" id="IPR002401">
    <property type="entry name" value="Cyt_P450_E_grp-I"/>
</dbReference>
<dbReference type="PRINTS" id="PR00463">
    <property type="entry name" value="EP450I"/>
</dbReference>
<dbReference type="EMBL" id="JAQHRD010000008">
    <property type="protein sequence ID" value="KAJ6438380.1"/>
    <property type="molecule type" value="Genomic_DNA"/>
</dbReference>
<sequence>MSTFGLLRPHDVFHSLSGRTVVQGVIAFWVIKTIVTVVYRLLFHPLAHIPGPKLAAVSDITFIAYFFRGDSHVAVLKWHEQYGPVVRIGPNELSFNNEQAWKEIYGTNKTRIFVKDRYHPARPVNNKVGKGIVLASGKDHARQRRLLSHAFSENALRQQEALIRRNVDLFMERVDESWEAMGGFDAAKWFNLLTFDVVGDLAFGEPFGCLGDSAAHRYTVLVGEAGTTLLRLNLLRRLWVWRLWFPRRAPPFLVRKVVELQAVAREKLDRRLQRTTARADLIGYILTHQTEELTMEEGELRANASTFISAGSETTASALSGIAYYLSLDPSRQQRLRDEINATFPPGSEVDLEGAAKMEYLNAVIQEGLRLFPPVCGGLHREALEDTFVCGIPIAKGTIISSNTYAAANDERNFTDAKLFVPERWLANADPRYAADSRGASQPFSTGAKGCIGKNLAYAEMRLTLCRLVGRYYLDFAAPAETKAHWDPVGQRAFLLWQKKSLVVRLRKVAG</sequence>
<evidence type="ECO:0000256" key="1">
    <source>
        <dbReference type="ARBA" id="ARBA00001971"/>
    </source>
</evidence>
<evidence type="ECO:0000313" key="10">
    <source>
        <dbReference type="Proteomes" id="UP001163105"/>
    </source>
</evidence>
<keyword evidence="3 6" id="KW-0349">Heme</keyword>
<reference evidence="9" key="1">
    <citation type="submission" date="2023-01" db="EMBL/GenBank/DDBJ databases">
        <title>The growth and conidiation of Purpureocillium lavendulum are regulated by nitrogen source and histone H3K14 acetylation.</title>
        <authorList>
            <person name="Tang P."/>
            <person name="Han J."/>
            <person name="Zhang C."/>
            <person name="Tang P."/>
            <person name="Qi F."/>
            <person name="Zhang K."/>
            <person name="Liang L."/>
        </authorList>
    </citation>
    <scope>NUCLEOTIDE SEQUENCE</scope>
    <source>
        <strain evidence="9">YMF1.00683</strain>
    </source>
</reference>
<keyword evidence="8" id="KW-1133">Transmembrane helix</keyword>
<evidence type="ECO:0000313" key="9">
    <source>
        <dbReference type="EMBL" id="KAJ6438380.1"/>
    </source>
</evidence>
<dbReference type="Pfam" id="PF00067">
    <property type="entry name" value="p450"/>
    <property type="match status" value="1"/>
</dbReference>
<evidence type="ECO:0000256" key="7">
    <source>
        <dbReference type="RuleBase" id="RU000461"/>
    </source>
</evidence>
<dbReference type="InterPro" id="IPR050121">
    <property type="entry name" value="Cytochrome_P450_monoxygenase"/>
</dbReference>
<keyword evidence="7" id="KW-0560">Oxidoreductase</keyword>
<keyword evidence="10" id="KW-1185">Reference proteome</keyword>
<dbReference type="Gene3D" id="1.10.630.10">
    <property type="entry name" value="Cytochrome P450"/>
    <property type="match status" value="1"/>
</dbReference>
<dbReference type="PANTHER" id="PTHR24305:SF210">
    <property type="entry name" value="CYTOCHROME P450 MONOOXYGENASE ASQL-RELATED"/>
    <property type="match status" value="1"/>
</dbReference>
<dbReference type="PRINTS" id="PR00385">
    <property type="entry name" value="P450"/>
</dbReference>
<feature type="transmembrane region" description="Helical" evidence="8">
    <location>
        <begin position="20"/>
        <end position="43"/>
    </location>
</feature>
<dbReference type="GO" id="GO:0004497">
    <property type="term" value="F:monooxygenase activity"/>
    <property type="evidence" value="ECO:0007669"/>
    <property type="project" value="UniProtKB-KW"/>
</dbReference>